<dbReference type="SMART" id="SM00247">
    <property type="entry name" value="XTALbg"/>
    <property type="match status" value="2"/>
</dbReference>
<dbReference type="PANTHER" id="PTHR11818">
    <property type="entry name" value="BETA/GAMMA CRYSTALLIN"/>
    <property type="match status" value="1"/>
</dbReference>
<evidence type="ECO:0000313" key="5">
    <source>
        <dbReference type="Proteomes" id="UP000254029"/>
    </source>
</evidence>
<gene>
    <name evidence="4" type="ORF">NCTC8684_02115</name>
</gene>
<evidence type="ECO:0000259" key="3">
    <source>
        <dbReference type="PROSITE" id="PS50915"/>
    </source>
</evidence>
<dbReference type="GeneID" id="66367521"/>
<dbReference type="EMBL" id="UIGR01000001">
    <property type="protein sequence ID" value="SUX33027.1"/>
    <property type="molecule type" value="Genomic_DNA"/>
</dbReference>
<dbReference type="PROSITE" id="PS50915">
    <property type="entry name" value="CRYSTALLIN_BETA_GAMMA"/>
    <property type="match status" value="3"/>
</dbReference>
<evidence type="ECO:0000256" key="2">
    <source>
        <dbReference type="ARBA" id="ARBA00022737"/>
    </source>
</evidence>
<dbReference type="Proteomes" id="UP000254029">
    <property type="component" value="Unassembled WGS sequence"/>
</dbReference>
<evidence type="ECO:0000313" key="4">
    <source>
        <dbReference type="EMBL" id="SUX33027.1"/>
    </source>
</evidence>
<keyword evidence="2" id="KW-0677">Repeat</keyword>
<dbReference type="InterPro" id="IPR001064">
    <property type="entry name" value="Beta/gamma_crystallin"/>
</dbReference>
<evidence type="ECO:0000256" key="1">
    <source>
        <dbReference type="ARBA" id="ARBA00009646"/>
    </source>
</evidence>
<dbReference type="Pfam" id="PF00030">
    <property type="entry name" value="Crystall"/>
    <property type="match status" value="2"/>
</dbReference>
<dbReference type="PANTHER" id="PTHR11818:SF42">
    <property type="entry name" value="VOLTAGE-GATED HYDROGEN CHANNEL 1"/>
    <property type="match status" value="1"/>
</dbReference>
<accession>A0AAX2M9F2</accession>
<comment type="similarity">
    <text evidence="1">Belongs to the beta/gamma-crystallin family.</text>
</comment>
<reference evidence="4 5" key="1">
    <citation type="submission" date="2018-06" db="EMBL/GenBank/DDBJ databases">
        <authorList>
            <consortium name="Pathogen Informatics"/>
            <person name="Doyle S."/>
        </authorList>
    </citation>
    <scope>NUCLEOTIDE SEQUENCE [LARGE SCALE GENOMIC DNA]</scope>
    <source>
        <strain evidence="4 5">NCTC8684</strain>
    </source>
</reference>
<name>A0AAX2M9F2_CHRVL</name>
<dbReference type="AlphaFoldDB" id="A0AAX2M9F2"/>
<protein>
    <submittedName>
        <fullName evidence="4">Beta/Gamma crystallin</fullName>
    </submittedName>
</protein>
<sequence length="180" mass="19414">MAEIILYQNSNFGGRSVDLTSNSANLGTDYNFNDQTSSIRVVSGTWLLYKDAGFASTCWILTQGEYPSPGTWGGSNDSISSVRALPGNYGDHYAILFRDSNYGGQMVSFTQSEANFNDIGFNDAASSAIVLGGSWSLYKDVNFSGQSWIIASNKGPGNDGRYPSYSGFWANDSVSSIQPL</sequence>
<dbReference type="InterPro" id="IPR011024">
    <property type="entry name" value="G_crystallin-like"/>
</dbReference>
<feature type="domain" description="Beta/gamma crystallin 'Greek key'" evidence="3">
    <location>
        <begin position="2"/>
        <end position="43"/>
    </location>
</feature>
<dbReference type="RefSeq" id="WP_048403703.1">
    <property type="nucleotide sequence ID" value="NZ_CP050992.1"/>
</dbReference>
<dbReference type="SUPFAM" id="SSF49695">
    <property type="entry name" value="gamma-Crystallin-like"/>
    <property type="match status" value="1"/>
</dbReference>
<comment type="caution">
    <text evidence="4">The sequence shown here is derived from an EMBL/GenBank/DDBJ whole genome shotgun (WGS) entry which is preliminary data.</text>
</comment>
<proteinExistence type="inferred from homology"/>
<feature type="domain" description="Beta/gamma crystallin 'Greek key'" evidence="3">
    <location>
        <begin position="133"/>
        <end position="180"/>
    </location>
</feature>
<dbReference type="Gene3D" id="2.60.20.10">
    <property type="entry name" value="Crystallins"/>
    <property type="match status" value="2"/>
</dbReference>
<feature type="domain" description="Beta/gamma crystallin 'Greek key'" evidence="3">
    <location>
        <begin position="44"/>
        <end position="86"/>
    </location>
</feature>
<dbReference type="InterPro" id="IPR050252">
    <property type="entry name" value="Beta/Gamma-Crystallin"/>
</dbReference>
<organism evidence="4 5">
    <name type="scientific">Chromobacterium violaceum</name>
    <dbReference type="NCBI Taxonomy" id="536"/>
    <lineage>
        <taxon>Bacteria</taxon>
        <taxon>Pseudomonadati</taxon>
        <taxon>Pseudomonadota</taxon>
        <taxon>Betaproteobacteria</taxon>
        <taxon>Neisseriales</taxon>
        <taxon>Chromobacteriaceae</taxon>
        <taxon>Chromobacterium</taxon>
    </lineage>
</organism>